<protein>
    <recommendedName>
        <fullName evidence="3 9">Phosphate transport system permease protein PstA</fullName>
    </recommendedName>
</protein>
<feature type="transmembrane region" description="Helical" evidence="9">
    <location>
        <begin position="20"/>
        <end position="41"/>
    </location>
</feature>
<dbReference type="PANTHER" id="PTHR43470:SF5">
    <property type="entry name" value="PHOSPHATE TRANSPORT SYSTEM PERMEASE PROTEIN PSTA"/>
    <property type="match status" value="1"/>
</dbReference>
<evidence type="ECO:0000256" key="3">
    <source>
        <dbReference type="ARBA" id="ARBA00016864"/>
    </source>
</evidence>
<name>A0A2H3NRU7_9BACT</name>
<dbReference type="AlphaFoldDB" id="A0A2H3NRU7"/>
<dbReference type="NCBIfam" id="TIGR00974">
    <property type="entry name" value="3a0107s02c"/>
    <property type="match status" value="1"/>
</dbReference>
<dbReference type="InterPro" id="IPR000515">
    <property type="entry name" value="MetI-like"/>
</dbReference>
<dbReference type="Proteomes" id="UP000221024">
    <property type="component" value="Unassembled WGS sequence"/>
</dbReference>
<feature type="transmembrane region" description="Helical" evidence="9">
    <location>
        <begin position="188"/>
        <end position="209"/>
    </location>
</feature>
<evidence type="ECO:0000259" key="10">
    <source>
        <dbReference type="PROSITE" id="PS50928"/>
    </source>
</evidence>
<comment type="similarity">
    <text evidence="2 9">Belongs to the binding-protein-dependent transport system permease family. CysTW subfamily.</text>
</comment>
<dbReference type="Gene3D" id="1.10.3720.10">
    <property type="entry name" value="MetI-like"/>
    <property type="match status" value="1"/>
</dbReference>
<dbReference type="GO" id="GO:0005886">
    <property type="term" value="C:plasma membrane"/>
    <property type="evidence" value="ECO:0007669"/>
    <property type="project" value="UniProtKB-SubCell"/>
</dbReference>
<dbReference type="PROSITE" id="PS50928">
    <property type="entry name" value="ABC_TM1"/>
    <property type="match status" value="1"/>
</dbReference>
<feature type="domain" description="ABC transmembrane type-1" evidence="10">
    <location>
        <begin position="73"/>
        <end position="278"/>
    </location>
</feature>
<feature type="transmembrane region" description="Helical" evidence="9">
    <location>
        <begin position="118"/>
        <end position="138"/>
    </location>
</feature>
<feature type="transmembrane region" description="Helical" evidence="9">
    <location>
        <begin position="260"/>
        <end position="282"/>
    </location>
</feature>
<keyword evidence="6 9" id="KW-0812">Transmembrane</keyword>
<gene>
    <name evidence="11" type="primary">pstA</name>
    <name evidence="11" type="ORF">CRI93_10625</name>
</gene>
<evidence type="ECO:0000256" key="8">
    <source>
        <dbReference type="ARBA" id="ARBA00023136"/>
    </source>
</evidence>
<reference evidence="11 12" key="1">
    <citation type="submission" date="2017-10" db="EMBL/GenBank/DDBJ databases">
        <title>Draft genome of Longimonas halophila.</title>
        <authorList>
            <person name="Goh K.M."/>
            <person name="Shamsir M.S."/>
            <person name="Lim S.W."/>
        </authorList>
    </citation>
    <scope>NUCLEOTIDE SEQUENCE [LARGE SCALE GENOMIC DNA]</scope>
    <source>
        <strain evidence="11 12">KCTC 42399</strain>
    </source>
</reference>
<proteinExistence type="inferred from homology"/>
<sequence>MKDHSAFHPQLDKRRRYGTLIAGLLFAATMLGLLVLATLIVDVVTTGSGWLSEQFLTGYPTARPETSGIWPAIVGSLYLMLIVAATTVPLGVGTALYLEEYADEGGLKRIIQLNITNLAGVPSVVYGILGLGVFVYLFDMGSSLLAAGLTLSLLVLPIVVISAQEALRSIPQGVRESAFALGATRSQVIWHHLIPMALPGIMTGVILSLSRAVGETAPLVLVGASLAINFTPAHLLDDFTALPMLVFQWTEEPGASFQELAAAAIIVLMAFLLLMNLSAILLRNHFEDQLAG</sequence>
<evidence type="ECO:0000256" key="7">
    <source>
        <dbReference type="ARBA" id="ARBA00022989"/>
    </source>
</evidence>
<feature type="transmembrane region" description="Helical" evidence="9">
    <location>
        <begin position="144"/>
        <end position="167"/>
    </location>
</feature>
<dbReference type="CDD" id="cd06261">
    <property type="entry name" value="TM_PBP2"/>
    <property type="match status" value="1"/>
</dbReference>
<keyword evidence="12" id="KW-1185">Reference proteome</keyword>
<accession>A0A2H3NRU7</accession>
<evidence type="ECO:0000256" key="1">
    <source>
        <dbReference type="ARBA" id="ARBA00004651"/>
    </source>
</evidence>
<dbReference type="GO" id="GO:0005315">
    <property type="term" value="F:phosphate transmembrane transporter activity"/>
    <property type="evidence" value="ECO:0007669"/>
    <property type="project" value="InterPro"/>
</dbReference>
<evidence type="ECO:0000256" key="6">
    <source>
        <dbReference type="ARBA" id="ARBA00022692"/>
    </source>
</evidence>
<evidence type="ECO:0000256" key="9">
    <source>
        <dbReference type="RuleBase" id="RU363043"/>
    </source>
</evidence>
<organism evidence="11 12">
    <name type="scientific">Longimonas halophila</name>
    <dbReference type="NCBI Taxonomy" id="1469170"/>
    <lineage>
        <taxon>Bacteria</taxon>
        <taxon>Pseudomonadati</taxon>
        <taxon>Rhodothermota</taxon>
        <taxon>Rhodothermia</taxon>
        <taxon>Rhodothermales</taxon>
        <taxon>Salisaetaceae</taxon>
        <taxon>Longimonas</taxon>
    </lineage>
</organism>
<dbReference type="RefSeq" id="WP_098062616.1">
    <property type="nucleotide sequence ID" value="NZ_PDEP01000009.1"/>
</dbReference>
<keyword evidence="5 9" id="KW-1003">Cell membrane</keyword>
<comment type="subcellular location">
    <subcellularLocation>
        <location evidence="1 9">Cell membrane</location>
        <topology evidence="1 9">Multi-pass membrane protein</topology>
    </subcellularLocation>
</comment>
<evidence type="ECO:0000256" key="5">
    <source>
        <dbReference type="ARBA" id="ARBA00022475"/>
    </source>
</evidence>
<keyword evidence="4" id="KW-0813">Transport</keyword>
<dbReference type="PANTHER" id="PTHR43470">
    <property type="entry name" value="PHOSPHATE TRANSPORT SYSTEM PERMEASE PROTEIN PSTA-RELATED"/>
    <property type="match status" value="1"/>
</dbReference>
<dbReference type="OrthoDB" id="9785113at2"/>
<dbReference type="Pfam" id="PF00528">
    <property type="entry name" value="BPD_transp_1"/>
    <property type="match status" value="1"/>
</dbReference>
<keyword evidence="7 9" id="KW-1133">Transmembrane helix</keyword>
<evidence type="ECO:0000313" key="11">
    <source>
        <dbReference type="EMBL" id="PEN06268.1"/>
    </source>
</evidence>
<comment type="caution">
    <text evidence="11">The sequence shown here is derived from an EMBL/GenBank/DDBJ whole genome shotgun (WGS) entry which is preliminary data.</text>
</comment>
<evidence type="ECO:0000313" key="12">
    <source>
        <dbReference type="Proteomes" id="UP000221024"/>
    </source>
</evidence>
<dbReference type="InterPro" id="IPR035906">
    <property type="entry name" value="MetI-like_sf"/>
</dbReference>
<evidence type="ECO:0000256" key="4">
    <source>
        <dbReference type="ARBA" id="ARBA00022448"/>
    </source>
</evidence>
<dbReference type="GO" id="GO:0035435">
    <property type="term" value="P:phosphate ion transmembrane transport"/>
    <property type="evidence" value="ECO:0007669"/>
    <property type="project" value="InterPro"/>
</dbReference>
<dbReference type="SUPFAM" id="SSF161098">
    <property type="entry name" value="MetI-like"/>
    <property type="match status" value="1"/>
</dbReference>
<dbReference type="InterPro" id="IPR005672">
    <property type="entry name" value="Phosphate_PstA"/>
</dbReference>
<dbReference type="EMBL" id="PDEP01000009">
    <property type="protein sequence ID" value="PEN06268.1"/>
    <property type="molecule type" value="Genomic_DNA"/>
</dbReference>
<evidence type="ECO:0000256" key="2">
    <source>
        <dbReference type="ARBA" id="ARBA00007069"/>
    </source>
</evidence>
<keyword evidence="8 9" id="KW-0472">Membrane</keyword>
<feature type="transmembrane region" description="Helical" evidence="9">
    <location>
        <begin position="69"/>
        <end position="98"/>
    </location>
</feature>